<dbReference type="RefSeq" id="XP_045961647.1">
    <property type="nucleotide sequence ID" value="XM_046095330.1"/>
</dbReference>
<evidence type="ECO:0000313" key="3">
    <source>
        <dbReference type="Proteomes" id="UP000758603"/>
    </source>
</evidence>
<accession>A0A9P8USG1</accession>
<gene>
    <name evidence="2" type="ORF">BKA67DRAFT_188432</name>
</gene>
<dbReference type="InterPro" id="IPR048273">
    <property type="entry name" value="Luciferase"/>
</dbReference>
<evidence type="ECO:0000259" key="1">
    <source>
        <dbReference type="Pfam" id="PF17648"/>
    </source>
</evidence>
<feature type="domain" description="Luciferase" evidence="1">
    <location>
        <begin position="177"/>
        <end position="241"/>
    </location>
</feature>
<dbReference type="GeneID" id="70124223"/>
<evidence type="ECO:0000313" key="2">
    <source>
        <dbReference type="EMBL" id="KAH6657413.1"/>
    </source>
</evidence>
<dbReference type="AlphaFoldDB" id="A0A9P8USG1"/>
<dbReference type="Proteomes" id="UP000758603">
    <property type="component" value="Unassembled WGS sequence"/>
</dbReference>
<dbReference type="PANTHER" id="PTHR38695:SF1">
    <property type="entry name" value="AMINO ACID PERMEASE_ SLC12A DOMAIN-CONTAINING PROTEIN"/>
    <property type="match status" value="1"/>
</dbReference>
<dbReference type="PANTHER" id="PTHR38695">
    <property type="entry name" value="AMINO ACID PERMEASE_ SLC12A DOMAIN-CONTAINING PROTEIN"/>
    <property type="match status" value="1"/>
</dbReference>
<sequence length="251" mass="28052">MSLNHIAREGFGGAISTVRTNPLLTGIVTTAVVGFAWTINDFVDWRSFGTGGTPPTWAGYWKMTKLRIKALLDNDDLLDTSVYSKSGQAYLIDLPIRATRRPKLMPRILPQRQVPERVLSTASQSRLHNIVTSLAAAHPEVFEVKPSHTEGRTTEGLYARRDLDTLNPIARDPILDHEIAHAHSSDDSLHVWLGDRDAAQVVEKGWGQRFCLPFVNKGWVMIYAPRNLEEVEVVEQIVKAAAQFITGLEFK</sequence>
<protein>
    <recommendedName>
        <fullName evidence="1">Luciferase domain-containing protein</fullName>
    </recommendedName>
</protein>
<reference evidence="2" key="1">
    <citation type="journal article" date="2021" name="Nat. Commun.">
        <title>Genetic determinants of endophytism in the Arabidopsis root mycobiome.</title>
        <authorList>
            <person name="Mesny F."/>
            <person name="Miyauchi S."/>
            <person name="Thiergart T."/>
            <person name="Pickel B."/>
            <person name="Atanasova L."/>
            <person name="Karlsson M."/>
            <person name="Huettel B."/>
            <person name="Barry K.W."/>
            <person name="Haridas S."/>
            <person name="Chen C."/>
            <person name="Bauer D."/>
            <person name="Andreopoulos W."/>
            <person name="Pangilinan J."/>
            <person name="LaButti K."/>
            <person name="Riley R."/>
            <person name="Lipzen A."/>
            <person name="Clum A."/>
            <person name="Drula E."/>
            <person name="Henrissat B."/>
            <person name="Kohler A."/>
            <person name="Grigoriev I.V."/>
            <person name="Martin F.M."/>
            <person name="Hacquard S."/>
        </authorList>
    </citation>
    <scope>NUCLEOTIDE SEQUENCE</scope>
    <source>
        <strain evidence="2">MPI-SDFR-AT-0073</strain>
    </source>
</reference>
<keyword evidence="3" id="KW-1185">Reference proteome</keyword>
<dbReference type="EMBL" id="JAGPXC010000002">
    <property type="protein sequence ID" value="KAH6657413.1"/>
    <property type="molecule type" value="Genomic_DNA"/>
</dbReference>
<dbReference type="InterPro" id="IPR040841">
    <property type="entry name" value="Luciferase_dom"/>
</dbReference>
<dbReference type="OrthoDB" id="5358398at2759"/>
<comment type="caution">
    <text evidence="2">The sequence shown here is derived from an EMBL/GenBank/DDBJ whole genome shotgun (WGS) entry which is preliminary data.</text>
</comment>
<proteinExistence type="predicted"/>
<organism evidence="2 3">
    <name type="scientific">Truncatella angustata</name>
    <dbReference type="NCBI Taxonomy" id="152316"/>
    <lineage>
        <taxon>Eukaryota</taxon>
        <taxon>Fungi</taxon>
        <taxon>Dikarya</taxon>
        <taxon>Ascomycota</taxon>
        <taxon>Pezizomycotina</taxon>
        <taxon>Sordariomycetes</taxon>
        <taxon>Xylariomycetidae</taxon>
        <taxon>Amphisphaeriales</taxon>
        <taxon>Sporocadaceae</taxon>
        <taxon>Truncatella</taxon>
    </lineage>
</organism>
<dbReference type="Pfam" id="PF17648">
    <property type="entry name" value="Luciferase"/>
    <property type="match status" value="1"/>
</dbReference>
<name>A0A9P8USG1_9PEZI</name>